<dbReference type="EMBL" id="SOAW01000001">
    <property type="protein sequence ID" value="TDT33993.1"/>
    <property type="molecule type" value="Genomic_DNA"/>
</dbReference>
<evidence type="ECO:0000313" key="2">
    <source>
        <dbReference type="Proteomes" id="UP000295371"/>
    </source>
</evidence>
<evidence type="ECO:0000313" key="1">
    <source>
        <dbReference type="EMBL" id="TDT33993.1"/>
    </source>
</evidence>
<dbReference type="OrthoDB" id="9798761at2"/>
<comment type="caution">
    <text evidence="1">The sequence shown here is derived from an EMBL/GenBank/DDBJ whole genome shotgun (WGS) entry which is preliminary data.</text>
</comment>
<reference evidence="1 2" key="1">
    <citation type="submission" date="2019-03" db="EMBL/GenBank/DDBJ databases">
        <title>Genomic Encyclopedia of Archaeal and Bacterial Type Strains, Phase II (KMG-II): from individual species to whole genera.</title>
        <authorList>
            <person name="Goeker M."/>
        </authorList>
    </citation>
    <scope>NUCLEOTIDE SEQUENCE [LARGE SCALE GENOMIC DNA]</scope>
    <source>
        <strain evidence="1 2">DSM 24323</strain>
    </source>
</reference>
<organism evidence="1 2">
    <name type="scientific">Naumannella halotolerans</name>
    <dbReference type="NCBI Taxonomy" id="993414"/>
    <lineage>
        <taxon>Bacteria</taxon>
        <taxon>Bacillati</taxon>
        <taxon>Actinomycetota</taxon>
        <taxon>Actinomycetes</taxon>
        <taxon>Propionibacteriales</taxon>
        <taxon>Propionibacteriaceae</taxon>
        <taxon>Naumannella</taxon>
    </lineage>
</organism>
<protein>
    <recommendedName>
        <fullName evidence="3">Endonuclease NucS</fullName>
    </recommendedName>
</protein>
<proteinExistence type="predicted"/>
<sequence>MALYELTGDQTLSEVTPTTFAAAGVWERRDLQAALRKNIATIDADLMVVAEEFGEFEGSDRRIDLLCVDREARLVVIELERTTDGGHMELQALRYAAMVSSMTFEQLVDIYQRFLTRHSGLEARPDARQELADWIDESGSSDSRV</sequence>
<accession>A0A4R7JBK7</accession>
<evidence type="ECO:0008006" key="3">
    <source>
        <dbReference type="Google" id="ProtNLM"/>
    </source>
</evidence>
<dbReference type="InterPro" id="IPR011856">
    <property type="entry name" value="tRNA_endonuc-like_dom_sf"/>
</dbReference>
<name>A0A4R7JBK7_9ACTN</name>
<dbReference type="AlphaFoldDB" id="A0A4R7JBK7"/>
<dbReference type="Proteomes" id="UP000295371">
    <property type="component" value="Unassembled WGS sequence"/>
</dbReference>
<dbReference type="GO" id="GO:0003676">
    <property type="term" value="F:nucleic acid binding"/>
    <property type="evidence" value="ECO:0007669"/>
    <property type="project" value="InterPro"/>
</dbReference>
<dbReference type="RefSeq" id="WP_133754422.1">
    <property type="nucleotide sequence ID" value="NZ_CP171129.1"/>
</dbReference>
<gene>
    <name evidence="1" type="ORF">CLV29_1633</name>
</gene>
<keyword evidence="2" id="KW-1185">Reference proteome</keyword>
<dbReference type="Gene3D" id="3.40.1350.10">
    <property type="match status" value="1"/>
</dbReference>